<dbReference type="KEGG" id="vg:55814545"/>
<dbReference type="Gene3D" id="3.30.479.10">
    <property type="entry name" value="6-pyruvoyl tetrahydropterin synthase/QueD"/>
    <property type="match status" value="2"/>
</dbReference>
<dbReference type="Proteomes" id="UP000427282">
    <property type="component" value="Segment"/>
</dbReference>
<accession>A0A649VMT3</accession>
<protein>
    <submittedName>
        <fullName evidence="5">QueD-like queosine biosynthesis protein</fullName>
    </submittedName>
</protein>
<dbReference type="RefSeq" id="YP_009885174.1">
    <property type="nucleotide sequence ID" value="NC_049478.1"/>
</dbReference>
<evidence type="ECO:0000256" key="4">
    <source>
        <dbReference type="ARBA" id="ARBA00023239"/>
    </source>
</evidence>
<dbReference type="PIRSF" id="PIRSF006113">
    <property type="entry name" value="PTP_synth"/>
    <property type="match status" value="1"/>
</dbReference>
<evidence type="ECO:0000256" key="3">
    <source>
        <dbReference type="ARBA" id="ARBA00022833"/>
    </source>
</evidence>
<dbReference type="Pfam" id="PF01242">
    <property type="entry name" value="PTPS"/>
    <property type="match status" value="1"/>
</dbReference>
<name>A0A649VMT3_9CAUD</name>
<dbReference type="GeneID" id="55814545"/>
<keyword evidence="6" id="KW-1185">Reference proteome</keyword>
<dbReference type="GO" id="GO:0016829">
    <property type="term" value="F:lyase activity"/>
    <property type="evidence" value="ECO:0007669"/>
    <property type="project" value="UniProtKB-KW"/>
</dbReference>
<gene>
    <name evidence="5" type="primary">94</name>
    <name evidence="5" type="ORF">SEA_MUFASA8_94</name>
</gene>
<dbReference type="SUPFAM" id="SSF55620">
    <property type="entry name" value="Tetrahydrobiopterin biosynthesis enzymes-like"/>
    <property type="match status" value="1"/>
</dbReference>
<evidence type="ECO:0000256" key="1">
    <source>
        <dbReference type="ARBA" id="ARBA00001947"/>
    </source>
</evidence>
<sequence>MTFATISKEFAFSSSHQLHGLPEDHPCSRLHGHNYAVKLELSGDTDERGFVVDYRDLGKFKDYLDNDLDHRHLNDVLGFQPTAENLASHLGHMAQNLLPIPKTVTILSVSVSETPKTWATVTQYLLVEERNL</sequence>
<dbReference type="GO" id="GO:0046872">
    <property type="term" value="F:metal ion binding"/>
    <property type="evidence" value="ECO:0007669"/>
    <property type="project" value="UniProtKB-KW"/>
</dbReference>
<evidence type="ECO:0000313" key="5">
    <source>
        <dbReference type="EMBL" id="QGJ93541.1"/>
    </source>
</evidence>
<keyword evidence="4" id="KW-0456">Lyase</keyword>
<organism evidence="5 6">
    <name type="scientific">Arthrobacter phage Mufasa8</name>
    <dbReference type="NCBI Taxonomy" id="2656526"/>
    <lineage>
        <taxon>Viruses</taxon>
        <taxon>Duplodnaviria</taxon>
        <taxon>Heunggongvirae</taxon>
        <taxon>Uroviricota</taxon>
        <taxon>Caudoviricetes</taxon>
        <taxon>Mufasoctovirus</taxon>
        <taxon>Mufasoctovirus mufasa8</taxon>
    </lineage>
</organism>
<evidence type="ECO:0000256" key="2">
    <source>
        <dbReference type="ARBA" id="ARBA00022723"/>
    </source>
</evidence>
<dbReference type="PANTHER" id="PTHR12589:SF7">
    <property type="entry name" value="6-PYRUVOYL TETRAHYDROBIOPTERIN SYNTHASE"/>
    <property type="match status" value="1"/>
</dbReference>
<dbReference type="InterPro" id="IPR038418">
    <property type="entry name" value="6-PTP_synth/QueD_sf"/>
</dbReference>
<reference evidence="5 6" key="1">
    <citation type="submission" date="2019-10" db="EMBL/GenBank/DDBJ databases">
        <authorList>
            <person name="Garlena R.A."/>
            <person name="Russell D.A."/>
            <person name="Pope W.H."/>
            <person name="Jacobs-Sera D."/>
            <person name="Hatfull G.F."/>
        </authorList>
    </citation>
    <scope>NUCLEOTIDE SEQUENCE [LARGE SCALE GENOMIC DNA]</scope>
</reference>
<keyword evidence="2" id="KW-0479">Metal-binding</keyword>
<dbReference type="PANTHER" id="PTHR12589">
    <property type="entry name" value="PYRUVOYL TETRAHYDROBIOPTERIN SYNTHASE"/>
    <property type="match status" value="1"/>
</dbReference>
<proteinExistence type="predicted"/>
<dbReference type="InterPro" id="IPR007115">
    <property type="entry name" value="6-PTP_synth/QueD"/>
</dbReference>
<comment type="cofactor">
    <cofactor evidence="1">
        <name>Zn(2+)</name>
        <dbReference type="ChEBI" id="CHEBI:29105"/>
    </cofactor>
</comment>
<keyword evidence="3" id="KW-0862">Zinc</keyword>
<evidence type="ECO:0000313" key="6">
    <source>
        <dbReference type="Proteomes" id="UP000427282"/>
    </source>
</evidence>
<dbReference type="EMBL" id="MN586027">
    <property type="protein sequence ID" value="QGJ93541.1"/>
    <property type="molecule type" value="Genomic_DNA"/>
</dbReference>